<keyword evidence="5 7" id="KW-0472">Membrane</keyword>
<accession>A0A1U7PLE1</accession>
<evidence type="ECO:0000313" key="10">
    <source>
        <dbReference type="Proteomes" id="UP000187550"/>
    </source>
</evidence>
<dbReference type="RefSeq" id="WP_076756434.1">
    <property type="nucleotide sequence ID" value="NZ_FTPL01000001.1"/>
</dbReference>
<keyword evidence="10" id="KW-1185">Reference proteome</keyword>
<feature type="domain" description="ResB-like" evidence="8">
    <location>
        <begin position="442"/>
        <end position="521"/>
    </location>
</feature>
<dbReference type="OrthoDB" id="9770923at2"/>
<feature type="transmembrane region" description="Helical" evidence="7">
    <location>
        <begin position="126"/>
        <end position="144"/>
    </location>
</feature>
<keyword evidence="3" id="KW-0201">Cytochrome c-type biogenesis</keyword>
<evidence type="ECO:0000256" key="1">
    <source>
        <dbReference type="ARBA" id="ARBA00004141"/>
    </source>
</evidence>
<reference evidence="10" key="1">
    <citation type="submission" date="2017-01" db="EMBL/GenBank/DDBJ databases">
        <authorList>
            <person name="Varghese N."/>
            <person name="Submissions S."/>
        </authorList>
    </citation>
    <scope>NUCLEOTIDE SEQUENCE [LARGE SCALE GENOMIC DNA]</scope>
    <source>
        <strain evidence="10">MNA4</strain>
    </source>
</reference>
<dbReference type="PANTHER" id="PTHR31566:SF0">
    <property type="entry name" value="CYTOCHROME C BIOGENESIS PROTEIN CCS1, CHLOROPLASTIC"/>
    <property type="match status" value="1"/>
</dbReference>
<dbReference type="EMBL" id="FTPL01000001">
    <property type="protein sequence ID" value="SIT66682.1"/>
    <property type="molecule type" value="Genomic_DNA"/>
</dbReference>
<dbReference type="AlphaFoldDB" id="A0A1U7PLE1"/>
<feature type="transmembrane region" description="Helical" evidence="7">
    <location>
        <begin position="58"/>
        <end position="85"/>
    </location>
</feature>
<evidence type="ECO:0000256" key="3">
    <source>
        <dbReference type="ARBA" id="ARBA00022748"/>
    </source>
</evidence>
<dbReference type="GO" id="GO:0016020">
    <property type="term" value="C:membrane"/>
    <property type="evidence" value="ECO:0007669"/>
    <property type="project" value="UniProtKB-SubCell"/>
</dbReference>
<sequence>MSSIKCECGHVNPEGTDICQNCGRPLSKEEKEKRLADMRYDGAAIRSMTHKRSIVDKVWNFFSSVKIGVSIIIAILVAAAIGTFLPQVFYVPAANEAQAAQYYEEHYGTFGKIYNALGLSDLYGSWWFMALIGLLGISLVVVSLDRGIPLYKSLKNQRVARHPSFMKRQRLFGEGEVSDPDAAMAKAKQKLMESRYRIREEDGAILAEKGRWSRWGPYVNHVGLIIFLLGVMLRALPGFYVDESMWIREGETLAVKGAPGLFVENKGFSYEVYNKENTDEVFGEAIDRVGTVASKYQTDVALYEQPEDALPGSTEKEFVKDYSIVVNKPLKYEGYSIFQMDFKLDELKSMTFALQNKKDEKSKGELTINLANPEKEYDLGNGSKVQVLDYYPDFNGFEDGEPQSATPVPNNPAFLFKMFTPEKPEGETSFVAIRQTLEPLGENQYRMAFQSAETRNVSGLTIRKDKTLPIIALGGLIFLIGVAQGSYFNHRRFWIRKADDGRLLVAGHTNKNWVALKRELDKATEFAGLPAYHDQRDPEEEIEDHTEGESKA</sequence>
<protein>
    <submittedName>
        <fullName evidence="9">Cytochrome c biogenesis protein</fullName>
    </submittedName>
</protein>
<evidence type="ECO:0000256" key="4">
    <source>
        <dbReference type="ARBA" id="ARBA00022989"/>
    </source>
</evidence>
<dbReference type="InterPro" id="IPR023494">
    <property type="entry name" value="Cyt_c_bgen_Ccs1/CcsB/ResB"/>
</dbReference>
<evidence type="ECO:0000256" key="6">
    <source>
        <dbReference type="SAM" id="MobiDB-lite"/>
    </source>
</evidence>
<evidence type="ECO:0000313" key="9">
    <source>
        <dbReference type="EMBL" id="SIT66682.1"/>
    </source>
</evidence>
<feature type="domain" description="ResB-like" evidence="8">
    <location>
        <begin position="65"/>
        <end position="423"/>
    </location>
</feature>
<organism evidence="9 10">
    <name type="scientific">Edaphobacillus lindanitolerans</name>
    <dbReference type="NCBI Taxonomy" id="550447"/>
    <lineage>
        <taxon>Bacteria</taxon>
        <taxon>Bacillati</taxon>
        <taxon>Bacillota</taxon>
        <taxon>Bacilli</taxon>
        <taxon>Bacillales</taxon>
        <taxon>Bacillaceae</taxon>
        <taxon>Edaphobacillus</taxon>
    </lineage>
</organism>
<dbReference type="InterPro" id="IPR007816">
    <property type="entry name" value="ResB-like_domain"/>
</dbReference>
<dbReference type="GO" id="GO:0017004">
    <property type="term" value="P:cytochrome complex assembly"/>
    <property type="evidence" value="ECO:0007669"/>
    <property type="project" value="UniProtKB-KW"/>
</dbReference>
<evidence type="ECO:0000256" key="7">
    <source>
        <dbReference type="SAM" id="Phobius"/>
    </source>
</evidence>
<dbReference type="PANTHER" id="PTHR31566">
    <property type="entry name" value="CYTOCHROME C BIOGENESIS PROTEIN CCS1, CHLOROPLASTIC"/>
    <property type="match status" value="1"/>
</dbReference>
<proteinExistence type="predicted"/>
<feature type="region of interest" description="Disordered" evidence="6">
    <location>
        <begin position="528"/>
        <end position="552"/>
    </location>
</feature>
<evidence type="ECO:0000256" key="2">
    <source>
        <dbReference type="ARBA" id="ARBA00022692"/>
    </source>
</evidence>
<dbReference type="STRING" id="550447.SAMN05428946_0114"/>
<evidence type="ECO:0000259" key="8">
    <source>
        <dbReference type="Pfam" id="PF05140"/>
    </source>
</evidence>
<comment type="subcellular location">
    <subcellularLocation>
        <location evidence="1">Membrane</location>
        <topology evidence="1">Multi-pass membrane protein</topology>
    </subcellularLocation>
</comment>
<keyword evidence="2 7" id="KW-0812">Transmembrane</keyword>
<dbReference type="Pfam" id="PF05140">
    <property type="entry name" value="ResB"/>
    <property type="match status" value="2"/>
</dbReference>
<name>A0A1U7PLE1_9BACI</name>
<evidence type="ECO:0000256" key="5">
    <source>
        <dbReference type="ARBA" id="ARBA00023136"/>
    </source>
</evidence>
<feature type="transmembrane region" description="Helical" evidence="7">
    <location>
        <begin position="218"/>
        <end position="240"/>
    </location>
</feature>
<dbReference type="Proteomes" id="UP000187550">
    <property type="component" value="Unassembled WGS sequence"/>
</dbReference>
<feature type="transmembrane region" description="Helical" evidence="7">
    <location>
        <begin position="468"/>
        <end position="488"/>
    </location>
</feature>
<keyword evidence="4 7" id="KW-1133">Transmembrane helix</keyword>
<gene>
    <name evidence="9" type="ORF">SAMN05428946_0114</name>
</gene>